<comment type="similarity">
    <text evidence="1">Belongs to the glycosyl hydrolase 13 family.</text>
</comment>
<evidence type="ECO:0000256" key="3">
    <source>
        <dbReference type="ARBA" id="ARBA00023295"/>
    </source>
</evidence>
<dbReference type="NCBIfam" id="TIGR02100">
    <property type="entry name" value="glgX_debranch"/>
    <property type="match status" value="1"/>
</dbReference>
<accession>A0A9Q8Y5D6</accession>
<dbReference type="GO" id="GO:0005980">
    <property type="term" value="P:glycogen catabolic process"/>
    <property type="evidence" value="ECO:0007669"/>
    <property type="project" value="InterPro"/>
</dbReference>
<evidence type="ECO:0000256" key="4">
    <source>
        <dbReference type="SAM" id="MobiDB-lite"/>
    </source>
</evidence>
<dbReference type="EMBL" id="CP098807">
    <property type="protein sequence ID" value="USJ22623.1"/>
    <property type="molecule type" value="Genomic_DNA"/>
</dbReference>
<proteinExistence type="inferred from homology"/>
<dbReference type="Proteomes" id="UP001055460">
    <property type="component" value="Chromosome"/>
</dbReference>
<dbReference type="SUPFAM" id="SSF51011">
    <property type="entry name" value="Glycosyl hydrolase domain"/>
    <property type="match status" value="1"/>
</dbReference>
<feature type="region of interest" description="Disordered" evidence="4">
    <location>
        <begin position="448"/>
        <end position="475"/>
    </location>
</feature>
<dbReference type="CDD" id="cd02856">
    <property type="entry name" value="E_set_GDE_Isoamylase_N"/>
    <property type="match status" value="1"/>
</dbReference>
<dbReference type="Pfam" id="PF02922">
    <property type="entry name" value="CBM_48"/>
    <property type="match status" value="1"/>
</dbReference>
<dbReference type="PANTHER" id="PTHR43002">
    <property type="entry name" value="GLYCOGEN DEBRANCHING ENZYME"/>
    <property type="match status" value="1"/>
</dbReference>
<feature type="domain" description="Glycosyl hydrolase family 13 catalytic" evidence="5">
    <location>
        <begin position="145"/>
        <end position="548"/>
    </location>
</feature>
<dbReference type="InterPro" id="IPR013783">
    <property type="entry name" value="Ig-like_fold"/>
</dbReference>
<dbReference type="InterPro" id="IPR044505">
    <property type="entry name" value="GlgX_Isoamylase_N_E_set"/>
</dbReference>
<dbReference type="InterPro" id="IPR006047">
    <property type="entry name" value="GH13_cat_dom"/>
</dbReference>
<reference evidence="6" key="1">
    <citation type="submission" date="2022-06" db="EMBL/GenBank/DDBJ databases">
        <title>Physiological and biochemical characterization and genomic elucidation of a strain of the genus Ensifer adhaerens M8 that combines arsenic oxidation and chromium reduction.</title>
        <authorList>
            <person name="Li X."/>
            <person name="Yu c."/>
        </authorList>
    </citation>
    <scope>NUCLEOTIDE SEQUENCE</scope>
    <source>
        <strain evidence="6">M8</strain>
    </source>
</reference>
<dbReference type="Gene3D" id="2.60.40.10">
    <property type="entry name" value="Immunoglobulins"/>
    <property type="match status" value="1"/>
</dbReference>
<keyword evidence="3" id="KW-0326">Glycosidase</keyword>
<organism evidence="6 7">
    <name type="scientific">Ensifer adhaerens</name>
    <name type="common">Sinorhizobium morelense</name>
    <dbReference type="NCBI Taxonomy" id="106592"/>
    <lineage>
        <taxon>Bacteria</taxon>
        <taxon>Pseudomonadati</taxon>
        <taxon>Pseudomonadota</taxon>
        <taxon>Alphaproteobacteria</taxon>
        <taxon>Hyphomicrobiales</taxon>
        <taxon>Rhizobiaceae</taxon>
        <taxon>Sinorhizobium/Ensifer group</taxon>
        <taxon>Ensifer</taxon>
    </lineage>
</organism>
<protein>
    <submittedName>
        <fullName evidence="6">Glycogen debranching protein GlgX</fullName>
    </submittedName>
</protein>
<dbReference type="SUPFAM" id="SSF81296">
    <property type="entry name" value="E set domains"/>
    <property type="match status" value="1"/>
</dbReference>
<dbReference type="InterPro" id="IPR013780">
    <property type="entry name" value="Glyco_hydro_b"/>
</dbReference>
<dbReference type="InterPro" id="IPR014756">
    <property type="entry name" value="Ig_E-set"/>
</dbReference>
<dbReference type="SUPFAM" id="SSF51445">
    <property type="entry name" value="(Trans)glycosidases"/>
    <property type="match status" value="1"/>
</dbReference>
<dbReference type="Gene3D" id="3.20.20.80">
    <property type="entry name" value="Glycosidases"/>
    <property type="match status" value="1"/>
</dbReference>
<evidence type="ECO:0000313" key="7">
    <source>
        <dbReference type="Proteomes" id="UP001055460"/>
    </source>
</evidence>
<dbReference type="AlphaFoldDB" id="A0A9Q8Y5D6"/>
<dbReference type="InterPro" id="IPR011837">
    <property type="entry name" value="Glycogen_debranch_GlgX"/>
</dbReference>
<dbReference type="InterPro" id="IPR004193">
    <property type="entry name" value="Glyco_hydro_13_N"/>
</dbReference>
<dbReference type="CDD" id="cd11326">
    <property type="entry name" value="AmyAc_Glg_debranch"/>
    <property type="match status" value="1"/>
</dbReference>
<dbReference type="SMART" id="SM00642">
    <property type="entry name" value="Aamy"/>
    <property type="match status" value="1"/>
</dbReference>
<evidence type="ECO:0000256" key="1">
    <source>
        <dbReference type="ARBA" id="ARBA00008061"/>
    </source>
</evidence>
<feature type="compositionally biased region" description="Basic and acidic residues" evidence="4">
    <location>
        <begin position="448"/>
        <end position="462"/>
    </location>
</feature>
<name>A0A9Q8Y5D6_ENSAD</name>
<keyword evidence="2" id="KW-0378">Hydrolase</keyword>
<dbReference type="RefSeq" id="WP_252160414.1">
    <property type="nucleotide sequence ID" value="NZ_CP098807.1"/>
</dbReference>
<sequence length="654" mass="71315">MPTKGNPPLGAIITSEGTVFSVWSHNAARIDLSLFDKSGAKQLRQLPMTRNGDIHSLKVADAPKGTRYGFRADGVYSPDHGLWFDPSKLLVDPYAIELDRPFGHDPRLTIFGEDTADLVPKAIVTEVKAAKVKAPLFRAGGLVYEIAVKPFTILHPDVPEAKRGTVAALAEPAIIEHLKRLGVSAIELMPIVAWIDERHLPPLGLKNGWGYNPIAPMALDPRLVPGGIKELRKTVEALRKAGIGVILDLVFNHSGESDRFGTTLSMRGLDNLTYYRHATDRPGELINDTGCGNTIACDNPVVEALILDSLRHFVSAAGVDGFRFDLASILGRDMGGFHRDAPLFQAIAADPLLADRVLIAEPWDIGPGGYQLGNFPAPFLEWNDRARDDLRIYWRGDRHSIGALATALAGSSGSFARWGESGTRTVNFIAAHDGFTLADLVSYAGKHNEANGEENRDGHNENHSWNNGAEGPTADPEIKAARRHDVMALIGTLFATRGTIMLTAGDEAGRSQRGNNNAYCQDNAITWLDWTAMDDEIVAHTEALSAMRSRFGVFDETTFLTGNGDVEWCRLDGHPMTVTDWEHPATDNLTMALTTPDRTQKRATRLAVVINRSHAPHPLRLPDSVNGKWQDALAASSPADHVAPRSVAFFVEVF</sequence>
<evidence type="ECO:0000259" key="5">
    <source>
        <dbReference type="SMART" id="SM00642"/>
    </source>
</evidence>
<evidence type="ECO:0000313" key="6">
    <source>
        <dbReference type="EMBL" id="USJ22623.1"/>
    </source>
</evidence>
<evidence type="ECO:0000256" key="2">
    <source>
        <dbReference type="ARBA" id="ARBA00022801"/>
    </source>
</evidence>
<dbReference type="Gene3D" id="2.60.40.1180">
    <property type="entry name" value="Golgi alpha-mannosidase II"/>
    <property type="match status" value="1"/>
</dbReference>
<dbReference type="GO" id="GO:0004135">
    <property type="term" value="F:amylo-alpha-1,6-glucosidase activity"/>
    <property type="evidence" value="ECO:0007669"/>
    <property type="project" value="InterPro"/>
</dbReference>
<gene>
    <name evidence="6" type="primary">glgX</name>
    <name evidence="6" type="ORF">NE863_15155</name>
</gene>
<dbReference type="InterPro" id="IPR017853">
    <property type="entry name" value="GH"/>
</dbReference>